<feature type="region of interest" description="Disordered" evidence="5">
    <location>
        <begin position="615"/>
        <end position="645"/>
    </location>
</feature>
<evidence type="ECO:0000259" key="6">
    <source>
        <dbReference type="PROSITE" id="PS50016"/>
    </source>
</evidence>
<dbReference type="CDD" id="cd15561">
    <property type="entry name" value="PHD1_PHF14"/>
    <property type="match status" value="1"/>
</dbReference>
<dbReference type="InterPro" id="IPR001965">
    <property type="entry name" value="Znf_PHD"/>
</dbReference>
<feature type="domain" description="PHD-type" evidence="6">
    <location>
        <begin position="751"/>
        <end position="804"/>
    </location>
</feature>
<evidence type="ECO:0000259" key="7">
    <source>
        <dbReference type="PROSITE" id="PS51805"/>
    </source>
</evidence>
<dbReference type="EMBL" id="WJBH02000001">
    <property type="protein sequence ID" value="KAI9564116.1"/>
    <property type="molecule type" value="Genomic_DNA"/>
</dbReference>
<dbReference type="InterPro" id="IPR034732">
    <property type="entry name" value="EPHD"/>
</dbReference>
<dbReference type="CDD" id="cd15674">
    <property type="entry name" value="ePHD_PHF14"/>
    <property type="match status" value="1"/>
</dbReference>
<feature type="region of interest" description="Disordered" evidence="5">
    <location>
        <begin position="513"/>
        <end position="567"/>
    </location>
</feature>
<dbReference type="CDD" id="cd15563">
    <property type="entry name" value="PHD3_PHF14"/>
    <property type="match status" value="1"/>
</dbReference>
<evidence type="ECO:0000313" key="8">
    <source>
        <dbReference type="EMBL" id="KAI9564116.1"/>
    </source>
</evidence>
<dbReference type="InterPro" id="IPR050701">
    <property type="entry name" value="Histone_Mod_Regulator"/>
</dbReference>
<dbReference type="Gene3D" id="3.30.40.10">
    <property type="entry name" value="Zinc/RING finger domain, C3HC4 (zinc finger)"/>
    <property type="match status" value="2"/>
</dbReference>
<keyword evidence="9" id="KW-1185">Reference proteome</keyword>
<sequence length="808" mass="90213">MSENADKAKKSPDDLPNINFMYKTMLARDPSKRRVKPTPTVELFPLTIESESEDSDFKIEEDDSDSGSGSSSDSIDESESESEELSESEQNKALVNGTSTEPDTEVSVKVQEPFVPYKALDYQLPPEIPQVRVCCICLGTHSSDVNEVVECDSCGILVHEGCYGVTESGSVSSTASSCSTEPWFCEPCQGNVINPPCQMCPNLGGALKETDTGLWVHLVCALYTPGVAFGELDKLTQVTLFEMPYSRWGAKSCSLCSDPWLSRTGVCIGCDAGMCRTFFHVTCAQREGLLSETFHEETVQADPFYANCRLHTDKSTIKRRKQNYLSHQRHLVWWTNKRNTGRELLTSGQSEDVSLRRILRKLGRQRVKFQTKHWPRASWVPTQKMPRLLTTSASAVRRLRAKAVLMAVDVEAEEVREAQVSALADLPRKWHIPPAFSVEFIAYVLDRERRIAQLREQTTSMKEESRELDDSEKQWRLRYDCLIEEQNLLKSRETAFRNQLSTLHHILSAVSPKRSFSYPTSPRRNSEEGTSAGRRSSRPSPPAKIRPNRDSVESVPSQTENSNQSSQDFWVADIRAGPSNHFPNMVQEGQSGSTSAKDVSPRMILKRVMKSASPYLVHKQKKPRTEGTSEGPAVSRKPIPPGCVRLKRFDHPPTPVSTKAEQPTQLTISPTYKANGNSSATPSQHAEVPKLMIKLKPILPKATQSGFPFIFTNSDSDHSQPIQSRSPSATRPESSSATTYAESAMRTPVMPIMCSVCSRNGIKSDTVSCDECQRVFHFGCLDPPLKKTPKQRGYSWHCAECDPSEQSD</sequence>
<evidence type="ECO:0000256" key="3">
    <source>
        <dbReference type="ARBA" id="ARBA00022833"/>
    </source>
</evidence>
<keyword evidence="2 4" id="KW-0863">Zinc-finger</keyword>
<evidence type="ECO:0000313" key="9">
    <source>
        <dbReference type="Proteomes" id="UP000820818"/>
    </source>
</evidence>
<dbReference type="PROSITE" id="PS51805">
    <property type="entry name" value="EPHD"/>
    <property type="match status" value="1"/>
</dbReference>
<dbReference type="Pfam" id="PF00628">
    <property type="entry name" value="PHD"/>
    <property type="match status" value="1"/>
</dbReference>
<feature type="region of interest" description="Disordered" evidence="5">
    <location>
        <begin position="26"/>
        <end position="107"/>
    </location>
</feature>
<feature type="compositionally biased region" description="Acidic residues" evidence="5">
    <location>
        <begin position="74"/>
        <end position="87"/>
    </location>
</feature>
<dbReference type="Pfam" id="PF13832">
    <property type="entry name" value="zf-HC5HC2H_2"/>
    <property type="match status" value="1"/>
</dbReference>
<dbReference type="PANTHER" id="PTHR13793">
    <property type="entry name" value="PHD FINGER PROTEINS"/>
    <property type="match status" value="1"/>
</dbReference>
<evidence type="ECO:0000256" key="5">
    <source>
        <dbReference type="SAM" id="MobiDB-lite"/>
    </source>
</evidence>
<dbReference type="GO" id="GO:0008270">
    <property type="term" value="F:zinc ion binding"/>
    <property type="evidence" value="ECO:0007669"/>
    <property type="project" value="UniProtKB-KW"/>
</dbReference>
<dbReference type="GO" id="GO:0006357">
    <property type="term" value="P:regulation of transcription by RNA polymerase II"/>
    <property type="evidence" value="ECO:0007669"/>
    <property type="project" value="TreeGrafter"/>
</dbReference>
<evidence type="ECO:0000256" key="2">
    <source>
        <dbReference type="ARBA" id="ARBA00022771"/>
    </source>
</evidence>
<dbReference type="SUPFAM" id="SSF57903">
    <property type="entry name" value="FYVE/PHD zinc finger"/>
    <property type="match status" value="2"/>
</dbReference>
<evidence type="ECO:0008006" key="10">
    <source>
        <dbReference type="Google" id="ProtNLM"/>
    </source>
</evidence>
<dbReference type="PROSITE" id="PS01359">
    <property type="entry name" value="ZF_PHD_1"/>
    <property type="match status" value="2"/>
</dbReference>
<dbReference type="Proteomes" id="UP000820818">
    <property type="component" value="Linkage Group LG1"/>
</dbReference>
<name>A0AAD5LJZ1_9CRUS</name>
<dbReference type="AlphaFoldDB" id="A0AAD5LJZ1"/>
<evidence type="ECO:0000256" key="4">
    <source>
        <dbReference type="PROSITE-ProRule" id="PRU00146"/>
    </source>
</evidence>
<feature type="compositionally biased region" description="Low complexity" evidence="5">
    <location>
        <begin position="733"/>
        <end position="742"/>
    </location>
</feature>
<feature type="region of interest" description="Disordered" evidence="5">
    <location>
        <begin position="580"/>
        <end position="600"/>
    </location>
</feature>
<feature type="compositionally biased region" description="Polar residues" evidence="5">
    <location>
        <begin position="709"/>
        <end position="732"/>
    </location>
</feature>
<feature type="compositionally biased region" description="Polar residues" evidence="5">
    <location>
        <begin position="587"/>
        <end position="597"/>
    </location>
</feature>
<evidence type="ECO:0000256" key="1">
    <source>
        <dbReference type="ARBA" id="ARBA00022723"/>
    </source>
</evidence>
<dbReference type="PANTHER" id="PTHR13793:SF150">
    <property type="entry name" value="PHD FINGER PROTEIN 14"/>
    <property type="match status" value="1"/>
</dbReference>
<proteinExistence type="predicted"/>
<feature type="compositionally biased region" description="Polar residues" evidence="5">
    <location>
        <begin position="554"/>
        <end position="567"/>
    </location>
</feature>
<feature type="compositionally biased region" description="Acidic residues" evidence="5">
    <location>
        <begin position="50"/>
        <end position="65"/>
    </location>
</feature>
<dbReference type="InterPro" id="IPR019786">
    <property type="entry name" value="Zinc_finger_PHD-type_CS"/>
</dbReference>
<comment type="caution">
    <text evidence="8">The sequence shown here is derived from an EMBL/GenBank/DDBJ whole genome shotgun (WGS) entry which is preliminary data.</text>
</comment>
<feature type="domain" description="PHD-type" evidence="6">
    <location>
        <begin position="131"/>
        <end position="191"/>
    </location>
</feature>
<dbReference type="InterPro" id="IPR019787">
    <property type="entry name" value="Znf_PHD-finger"/>
</dbReference>
<keyword evidence="3" id="KW-0862">Zinc</keyword>
<feature type="region of interest" description="Disordered" evidence="5">
    <location>
        <begin position="709"/>
        <end position="742"/>
    </location>
</feature>
<feature type="compositionally biased region" description="Polar residues" evidence="5">
    <location>
        <begin position="91"/>
        <end position="101"/>
    </location>
</feature>
<reference evidence="8 9" key="1">
    <citation type="submission" date="2022-05" db="EMBL/GenBank/DDBJ databases">
        <title>A multi-omics perspective on studying reproductive biology in Daphnia sinensis.</title>
        <authorList>
            <person name="Jia J."/>
        </authorList>
    </citation>
    <scope>NUCLEOTIDE SEQUENCE [LARGE SCALE GENOMIC DNA]</scope>
    <source>
        <strain evidence="8 9">WSL</strain>
    </source>
</reference>
<gene>
    <name evidence="8" type="ORF">GHT06_007854</name>
</gene>
<dbReference type="InterPro" id="IPR013083">
    <property type="entry name" value="Znf_RING/FYVE/PHD"/>
</dbReference>
<dbReference type="Gene3D" id="2.30.30.1150">
    <property type="match status" value="1"/>
</dbReference>
<dbReference type="PROSITE" id="PS50016">
    <property type="entry name" value="ZF_PHD_2"/>
    <property type="match status" value="2"/>
</dbReference>
<dbReference type="SMART" id="SM00249">
    <property type="entry name" value="PHD"/>
    <property type="match status" value="3"/>
</dbReference>
<dbReference type="InterPro" id="IPR011011">
    <property type="entry name" value="Znf_FYVE_PHD"/>
</dbReference>
<feature type="domain" description="PHD-type" evidence="7">
    <location>
        <begin position="194"/>
        <end position="312"/>
    </location>
</feature>
<accession>A0AAD5LJZ1</accession>
<protein>
    <recommendedName>
        <fullName evidence="10">PHD finger protein 14</fullName>
    </recommendedName>
</protein>
<organism evidence="8 9">
    <name type="scientific">Daphnia sinensis</name>
    <dbReference type="NCBI Taxonomy" id="1820382"/>
    <lineage>
        <taxon>Eukaryota</taxon>
        <taxon>Metazoa</taxon>
        <taxon>Ecdysozoa</taxon>
        <taxon>Arthropoda</taxon>
        <taxon>Crustacea</taxon>
        <taxon>Branchiopoda</taxon>
        <taxon>Diplostraca</taxon>
        <taxon>Cladocera</taxon>
        <taxon>Anomopoda</taxon>
        <taxon>Daphniidae</taxon>
        <taxon>Daphnia</taxon>
        <taxon>Daphnia similis group</taxon>
    </lineage>
</organism>
<keyword evidence="1" id="KW-0479">Metal-binding</keyword>